<evidence type="ECO:0000313" key="2">
    <source>
        <dbReference type="EMBL" id="KAJ2926350.1"/>
    </source>
</evidence>
<dbReference type="EMBL" id="JANBPK010001065">
    <property type="protein sequence ID" value="KAJ2926350.1"/>
    <property type="molecule type" value="Genomic_DNA"/>
</dbReference>
<proteinExistence type="predicted"/>
<dbReference type="Proteomes" id="UP001140091">
    <property type="component" value="Unassembled WGS sequence"/>
</dbReference>
<evidence type="ECO:0000313" key="3">
    <source>
        <dbReference type="Proteomes" id="UP001140091"/>
    </source>
</evidence>
<comment type="caution">
    <text evidence="2">The sequence shown here is derived from an EMBL/GenBank/DDBJ whole genome shotgun (WGS) entry which is preliminary data.</text>
</comment>
<gene>
    <name evidence="2" type="ORF">H1R20_g10743</name>
</gene>
<reference evidence="2" key="1">
    <citation type="submission" date="2022-06" db="EMBL/GenBank/DDBJ databases">
        <title>Genome Sequence of Candolleomyces eurysporus.</title>
        <authorList>
            <person name="Buettner E."/>
        </authorList>
    </citation>
    <scope>NUCLEOTIDE SEQUENCE</scope>
    <source>
        <strain evidence="2">VTCC 930004</strain>
    </source>
</reference>
<evidence type="ECO:0008006" key="4">
    <source>
        <dbReference type="Google" id="ProtNLM"/>
    </source>
</evidence>
<feature type="compositionally biased region" description="Basic and acidic residues" evidence="1">
    <location>
        <begin position="106"/>
        <end position="126"/>
    </location>
</feature>
<keyword evidence="3" id="KW-1185">Reference proteome</keyword>
<dbReference type="OrthoDB" id="3236053at2759"/>
<dbReference type="AlphaFoldDB" id="A0A9W8J8H7"/>
<protein>
    <recommendedName>
        <fullName evidence="4">Nucleoplasmin-like domain-containing protein</fullName>
    </recommendedName>
</protein>
<sequence length="315" mass="33970">MAGSSSSDDEGPTLTALASSILGVHGSLRLRPHGSTQKPHLILRRVVGSDDSSDDEEDSGVVRFSLFAQKRIDVKPGKEILLCVATEHGAFKDVPLVFEGSAIPEISHEEQSKEQDTMEVDKKDEKAEDDEEEDPFASPVRQTMPPKMRRTWQKKVEEPKPVPGERIDIVGIQAEPEVVSTAVEAIPETRSVSIEAAPTTSSASTQVECFTSAVSVQASPDVECAGTQTTDVEPQVRRSPLPPLLIQTTKFVPSNGGGEMDASDYVGPTQSLPDGVGLSDKFCSFFTDNILFPGITFHNPNVVAGSLSLTRAERR</sequence>
<organism evidence="2 3">
    <name type="scientific">Candolleomyces eurysporus</name>
    <dbReference type="NCBI Taxonomy" id="2828524"/>
    <lineage>
        <taxon>Eukaryota</taxon>
        <taxon>Fungi</taxon>
        <taxon>Dikarya</taxon>
        <taxon>Basidiomycota</taxon>
        <taxon>Agaricomycotina</taxon>
        <taxon>Agaricomycetes</taxon>
        <taxon>Agaricomycetidae</taxon>
        <taxon>Agaricales</taxon>
        <taxon>Agaricineae</taxon>
        <taxon>Psathyrellaceae</taxon>
        <taxon>Candolleomyces</taxon>
    </lineage>
</organism>
<accession>A0A9W8J8H7</accession>
<feature type="non-terminal residue" evidence="2">
    <location>
        <position position="1"/>
    </location>
</feature>
<evidence type="ECO:0000256" key="1">
    <source>
        <dbReference type="SAM" id="MobiDB-lite"/>
    </source>
</evidence>
<name>A0A9W8J8H7_9AGAR</name>
<feature type="region of interest" description="Disordered" evidence="1">
    <location>
        <begin position="105"/>
        <end position="157"/>
    </location>
</feature>